<sequence length="125" mass="13511">MGQYEPKDSRNVTFNPNGSEPGGIERTGPREDAARADARQASQDDADAGSEEGHGADAPRQQQAEETHPSRLPEAQQYQLQAKEHAAHGDGQDKGDAPKPSDRGYGAEGEERLEKLDRGHPQPTD</sequence>
<dbReference type="KEGG" id="anh:A6F65_00683"/>
<dbReference type="EMBL" id="CP016545">
    <property type="protein sequence ID" value="ANU07005.1"/>
    <property type="molecule type" value="Genomic_DNA"/>
</dbReference>
<dbReference type="OrthoDB" id="7410755at2"/>
<dbReference type="AlphaFoldDB" id="A0A1C7D6C2"/>
<feature type="compositionally biased region" description="Basic and acidic residues" evidence="1">
    <location>
        <begin position="82"/>
        <end position="102"/>
    </location>
</feature>
<accession>A0A1C7D6C2</accession>
<dbReference type="RefSeq" id="WP_067785978.1">
    <property type="nucleotide sequence ID" value="NZ_CP016545.1"/>
</dbReference>
<name>A0A1C7D6C2_9SPHN</name>
<feature type="compositionally biased region" description="Basic and acidic residues" evidence="1">
    <location>
        <begin position="51"/>
        <end position="71"/>
    </location>
</feature>
<evidence type="ECO:0000313" key="3">
    <source>
        <dbReference type="Proteomes" id="UP000092698"/>
    </source>
</evidence>
<dbReference type="Proteomes" id="UP000092698">
    <property type="component" value="Chromosome"/>
</dbReference>
<feature type="compositionally biased region" description="Basic and acidic residues" evidence="1">
    <location>
        <begin position="1"/>
        <end position="10"/>
    </location>
</feature>
<organism evidence="2 3">
    <name type="scientific">Paraurantiacibacter namhicola</name>
    <dbReference type="NCBI Taxonomy" id="645517"/>
    <lineage>
        <taxon>Bacteria</taxon>
        <taxon>Pseudomonadati</taxon>
        <taxon>Pseudomonadota</taxon>
        <taxon>Alphaproteobacteria</taxon>
        <taxon>Sphingomonadales</taxon>
        <taxon>Erythrobacteraceae</taxon>
        <taxon>Paraurantiacibacter</taxon>
    </lineage>
</organism>
<gene>
    <name evidence="2" type="ORF">A6F65_00683</name>
</gene>
<keyword evidence="3" id="KW-1185">Reference proteome</keyword>
<feature type="compositionally biased region" description="Basic and acidic residues" evidence="1">
    <location>
        <begin position="27"/>
        <end position="38"/>
    </location>
</feature>
<feature type="region of interest" description="Disordered" evidence="1">
    <location>
        <begin position="1"/>
        <end position="125"/>
    </location>
</feature>
<reference evidence="2 3" key="1">
    <citation type="submission" date="2016-07" db="EMBL/GenBank/DDBJ databases">
        <title>Complete genome sequence of Altererythrobacter namhicola JCM 16345T, containing esterase-encoding genes.</title>
        <authorList>
            <person name="Cheng H."/>
            <person name="Wu Y.-H."/>
            <person name="Jian S.-L."/>
            <person name="Huo Y.-Y."/>
            <person name="Wang C.-S."/>
            <person name="Xu X.-W."/>
        </authorList>
    </citation>
    <scope>NUCLEOTIDE SEQUENCE [LARGE SCALE GENOMIC DNA]</scope>
    <source>
        <strain evidence="2 3">JCM 16345</strain>
    </source>
</reference>
<protein>
    <submittedName>
        <fullName evidence="2">Uncharacterized protein</fullName>
    </submittedName>
</protein>
<evidence type="ECO:0000313" key="2">
    <source>
        <dbReference type="EMBL" id="ANU07005.1"/>
    </source>
</evidence>
<evidence type="ECO:0000256" key="1">
    <source>
        <dbReference type="SAM" id="MobiDB-lite"/>
    </source>
</evidence>
<feature type="compositionally biased region" description="Basic and acidic residues" evidence="1">
    <location>
        <begin position="109"/>
        <end position="125"/>
    </location>
</feature>
<proteinExistence type="predicted"/>